<dbReference type="EMBL" id="CVRR01000019">
    <property type="protein sequence ID" value="CRL38307.1"/>
    <property type="molecule type" value="Genomic_DNA"/>
</dbReference>
<accession>A0A0M6WMG5</accession>
<dbReference type="AlphaFoldDB" id="A0A0M6WMG5"/>
<sequence>MKWYEDLYVGDSIADKANRIKWKINHHAGTVSIYVIAFASNRQNLLDIIPAWELMQKSYPGKKQMQIIGLAKGYAEALELVCSIIEEVYQNTGDVDVKSYLRGRKRRRQV</sequence>
<name>A0A0M6WMG5_9FIRM</name>
<keyword evidence="2" id="KW-1185">Reference proteome</keyword>
<gene>
    <name evidence="1" type="ORF">M72_06381</name>
</gene>
<dbReference type="RefSeq" id="WP_055067863.1">
    <property type="nucleotide sequence ID" value="NZ_CP173697.1"/>
</dbReference>
<dbReference type="OrthoDB" id="2085859at2"/>
<dbReference type="Proteomes" id="UP000049979">
    <property type="component" value="Unassembled WGS sequence"/>
</dbReference>
<reference evidence="2" key="1">
    <citation type="submission" date="2015-05" db="EMBL/GenBank/DDBJ databases">
        <authorList>
            <consortium name="Pathogen Informatics"/>
        </authorList>
    </citation>
    <scope>NUCLEOTIDE SEQUENCE [LARGE SCALE GENOMIC DNA]</scope>
    <source>
        <strain evidence="2">M72</strain>
    </source>
</reference>
<evidence type="ECO:0000313" key="2">
    <source>
        <dbReference type="Proteomes" id="UP000049979"/>
    </source>
</evidence>
<organism evidence="1 2">
    <name type="scientific">Roseburia faecis</name>
    <dbReference type="NCBI Taxonomy" id="301302"/>
    <lineage>
        <taxon>Bacteria</taxon>
        <taxon>Bacillati</taxon>
        <taxon>Bacillota</taxon>
        <taxon>Clostridia</taxon>
        <taxon>Lachnospirales</taxon>
        <taxon>Lachnospiraceae</taxon>
        <taxon>Roseburia</taxon>
    </lineage>
</organism>
<evidence type="ECO:0000313" key="1">
    <source>
        <dbReference type="EMBL" id="CRL38307.1"/>
    </source>
</evidence>
<dbReference type="STRING" id="301302.ERS852420_00542"/>
<protein>
    <submittedName>
        <fullName evidence="1">Uncharacterized protein</fullName>
    </submittedName>
</protein>
<proteinExistence type="predicted"/>